<dbReference type="PANTHER" id="PTHR41532">
    <property type="entry name" value="FIXS PROTEIN"/>
    <property type="match status" value="1"/>
</dbReference>
<dbReference type="RefSeq" id="WP_332919554.1">
    <property type="nucleotide sequence ID" value="NZ_AP025292.1"/>
</dbReference>
<dbReference type="InterPro" id="IPR004714">
    <property type="entry name" value="Cyt_oxidase_maturation_cbb3"/>
</dbReference>
<keyword evidence="1" id="KW-0472">Membrane</keyword>
<evidence type="ECO:0008006" key="4">
    <source>
        <dbReference type="Google" id="ProtNLM"/>
    </source>
</evidence>
<protein>
    <recommendedName>
        <fullName evidence="4">Cbb3-type cytochrome oxidase assembly protein CcoS</fullName>
    </recommendedName>
</protein>
<evidence type="ECO:0000313" key="3">
    <source>
        <dbReference type="Proteomes" id="UP001354989"/>
    </source>
</evidence>
<sequence>MSVIFILISISIVVAVIFLSAFFWSVKSGQYEDTVSPGVRILMDDRKTEVEDNKSPKNKQISN</sequence>
<evidence type="ECO:0000313" key="2">
    <source>
        <dbReference type="EMBL" id="BDD00282.1"/>
    </source>
</evidence>
<dbReference type="Pfam" id="PF03597">
    <property type="entry name" value="FixS"/>
    <property type="match status" value="1"/>
</dbReference>
<dbReference type="EMBL" id="AP025292">
    <property type="protein sequence ID" value="BDD00282.1"/>
    <property type="molecule type" value="Genomic_DNA"/>
</dbReference>
<gene>
    <name evidence="2" type="ORF">PEPS_25620</name>
</gene>
<reference evidence="2 3" key="1">
    <citation type="submission" date="2021-12" db="EMBL/GenBank/DDBJ databases">
        <title>Genome sequencing of bacteria with rrn-lacking chromosome and rrn-plasmid.</title>
        <authorList>
            <person name="Anda M."/>
            <person name="Iwasaki W."/>
        </authorList>
    </citation>
    <scope>NUCLEOTIDE SEQUENCE [LARGE SCALE GENOMIC DNA]</scope>
    <source>
        <strain evidence="2 3">NBRC 101262</strain>
    </source>
</reference>
<feature type="transmembrane region" description="Helical" evidence="1">
    <location>
        <begin position="6"/>
        <end position="26"/>
    </location>
</feature>
<evidence type="ECO:0000256" key="1">
    <source>
        <dbReference type="SAM" id="Phobius"/>
    </source>
</evidence>
<keyword evidence="1" id="KW-0812">Transmembrane</keyword>
<dbReference type="PANTHER" id="PTHR41532:SF1">
    <property type="entry name" value="FIXS PROTEIN"/>
    <property type="match status" value="1"/>
</dbReference>
<keyword evidence="1" id="KW-1133">Transmembrane helix</keyword>
<dbReference type="NCBIfam" id="TIGR00847">
    <property type="entry name" value="ccoS"/>
    <property type="match status" value="1"/>
</dbReference>
<dbReference type="Proteomes" id="UP001354989">
    <property type="component" value="Chromosome"/>
</dbReference>
<keyword evidence="3" id="KW-1185">Reference proteome</keyword>
<accession>A0ABM7VH51</accession>
<proteinExistence type="predicted"/>
<organism evidence="2 3">
    <name type="scientific">Persicobacter psychrovividus</name>
    <dbReference type="NCBI Taxonomy" id="387638"/>
    <lineage>
        <taxon>Bacteria</taxon>
        <taxon>Pseudomonadati</taxon>
        <taxon>Bacteroidota</taxon>
        <taxon>Cytophagia</taxon>
        <taxon>Cytophagales</taxon>
        <taxon>Persicobacteraceae</taxon>
        <taxon>Persicobacter</taxon>
    </lineage>
</organism>
<name>A0ABM7VH51_9BACT</name>